<evidence type="ECO:0000313" key="2">
    <source>
        <dbReference type="Proteomes" id="UP000003822"/>
    </source>
</evidence>
<proteinExistence type="predicted"/>
<dbReference type="NCBIfam" id="TIGR04342">
    <property type="entry name" value="EXLDI"/>
    <property type="match status" value="1"/>
</dbReference>
<dbReference type="HOGENOM" id="CLU_112893_0_0_11"/>
<dbReference type="Proteomes" id="UP000003822">
    <property type="component" value="Unassembled WGS sequence"/>
</dbReference>
<protein>
    <recommendedName>
        <fullName evidence="3">EXLDI protein</fullName>
    </recommendedName>
</protein>
<evidence type="ECO:0000313" key="1">
    <source>
        <dbReference type="EMBL" id="EHM87610.1"/>
    </source>
</evidence>
<keyword evidence="2" id="KW-1185">Reference proteome</keyword>
<reference evidence="1 2" key="1">
    <citation type="submission" date="2011-10" db="EMBL/GenBank/DDBJ databases">
        <title>The Genome Sequence of Actinomyces graevenitzii C83.</title>
        <authorList>
            <consortium name="The Broad Institute Genome Sequencing Platform"/>
            <consortium name="The Broad Institute Genome Sequencing Center for Infectious Disease"/>
            <person name="Earl A."/>
            <person name="Ward D."/>
            <person name="Feldgarden M."/>
            <person name="Gevers D."/>
            <person name="Sibley C.D."/>
            <person name="Field T.R."/>
            <person name="Grinwis M."/>
            <person name="Eshaghurshan C.S."/>
            <person name="Surette M.G."/>
            <person name="Young S.K."/>
            <person name="Zeng Q."/>
            <person name="Gargeya S."/>
            <person name="Fitzgerald M."/>
            <person name="Haas B."/>
            <person name="Abouelleil A."/>
            <person name="Alvarado L."/>
            <person name="Arachchi H.M."/>
            <person name="Berlin A."/>
            <person name="Brown A."/>
            <person name="Chapman S.B."/>
            <person name="Chen Z."/>
            <person name="Dunbar C."/>
            <person name="Freedman E."/>
            <person name="Gearin G."/>
            <person name="Goldberg J."/>
            <person name="Griggs A."/>
            <person name="Gujja S."/>
            <person name="Heiman D."/>
            <person name="Howarth C."/>
            <person name="Larson L."/>
            <person name="Lui A."/>
            <person name="MacDonald P.J.P."/>
            <person name="Montmayeur A."/>
            <person name="Murphy C."/>
            <person name="Neiman D."/>
            <person name="Pearson M."/>
            <person name="Priest M."/>
            <person name="Roberts A."/>
            <person name="Saif S."/>
            <person name="Shea T."/>
            <person name="Shenoy N."/>
            <person name="Sisk P."/>
            <person name="Stolte C."/>
            <person name="Sykes S."/>
            <person name="Wortman J."/>
            <person name="Nusbaum C."/>
            <person name="Birren B."/>
        </authorList>
    </citation>
    <scope>NUCLEOTIDE SEQUENCE [LARGE SCALE GENOMIC DNA]</scope>
    <source>
        <strain evidence="1 2">C83</strain>
    </source>
</reference>
<dbReference type="AlphaFoldDB" id="G9PGV7"/>
<dbReference type="EMBL" id="ACRN01000012">
    <property type="protein sequence ID" value="EHM87610.1"/>
    <property type="molecule type" value="Genomic_DNA"/>
</dbReference>
<dbReference type="STRING" id="435830.HMPREF0045_01481"/>
<organism evidence="1 2">
    <name type="scientific">Actinomyces graevenitzii C83</name>
    <dbReference type="NCBI Taxonomy" id="435830"/>
    <lineage>
        <taxon>Bacteria</taxon>
        <taxon>Bacillati</taxon>
        <taxon>Actinomycetota</taxon>
        <taxon>Actinomycetes</taxon>
        <taxon>Actinomycetales</taxon>
        <taxon>Actinomycetaceae</taxon>
        <taxon>Actinomyces</taxon>
    </lineage>
</organism>
<name>G9PGV7_9ACTO</name>
<accession>G9PGV7</accession>
<sequence>MSMFINMPTKNIYVSEADMELFERAAQHAESVSAAVVQALQDYLTNRHNTEKGYGRIELTLYENGSRRKVMFYGREIVRVERPVDGGVQINTIYETAKGQLAVATKIRRLLPDEVKGSYRIWDHPETWSREFWLIGDKTLEVYPDIAQLELADAYLAEQCKSALSAKPYEVLDI</sequence>
<gene>
    <name evidence="1" type="ORF">HMPREF0045_01481</name>
</gene>
<comment type="caution">
    <text evidence="1">The sequence shown here is derived from an EMBL/GenBank/DDBJ whole genome shotgun (WGS) entry which is preliminary data.</text>
</comment>
<evidence type="ECO:0008006" key="3">
    <source>
        <dbReference type="Google" id="ProtNLM"/>
    </source>
</evidence>
<dbReference type="eggNOG" id="ENOG50324T6">
    <property type="taxonomic scope" value="Bacteria"/>
</dbReference>
<dbReference type="InterPro" id="IPR027580">
    <property type="entry name" value="EXLDI"/>
</dbReference>